<reference evidence="1" key="2">
    <citation type="submission" date="2020-05" db="UniProtKB">
        <authorList>
            <consortium name="EnsemblMetazoa"/>
        </authorList>
    </citation>
    <scope>IDENTIFICATION</scope>
    <source>
        <strain evidence="1">IAEA</strain>
    </source>
</reference>
<dbReference type="Proteomes" id="UP000092460">
    <property type="component" value="Unassembled WGS sequence"/>
</dbReference>
<dbReference type="EnsemblMetazoa" id="GPPI050425-RA">
    <property type="protein sequence ID" value="GPPI050425-PA"/>
    <property type="gene ID" value="GPPI050425"/>
</dbReference>
<accession>A0A1B0C6G0</accession>
<dbReference type="EMBL" id="JXJN01026602">
    <property type="status" value="NOT_ANNOTATED_CDS"/>
    <property type="molecule type" value="Genomic_DNA"/>
</dbReference>
<sequence>MALTLTLFVIDAPMFQFSIVGMTLISLASPVFESTVPAAAIYWWELYLGSTLGFIRDVIDPMSRALLLHAAPATKVATLSFLGRVKDLLFIHPTGFIGGAKNKETGLAMAVKNWQWPRKNGTAEKQC</sequence>
<dbReference type="InterPro" id="IPR003226">
    <property type="entry name" value="MYG1_exonuclease"/>
</dbReference>
<evidence type="ECO:0000313" key="2">
    <source>
        <dbReference type="Proteomes" id="UP000092460"/>
    </source>
</evidence>
<dbReference type="VEuPathDB" id="VectorBase:GPPI050425"/>
<organism evidence="1 2">
    <name type="scientific">Glossina palpalis gambiensis</name>
    <dbReference type="NCBI Taxonomy" id="67801"/>
    <lineage>
        <taxon>Eukaryota</taxon>
        <taxon>Metazoa</taxon>
        <taxon>Ecdysozoa</taxon>
        <taxon>Arthropoda</taxon>
        <taxon>Hexapoda</taxon>
        <taxon>Insecta</taxon>
        <taxon>Pterygota</taxon>
        <taxon>Neoptera</taxon>
        <taxon>Endopterygota</taxon>
        <taxon>Diptera</taxon>
        <taxon>Brachycera</taxon>
        <taxon>Muscomorpha</taxon>
        <taxon>Hippoboscoidea</taxon>
        <taxon>Glossinidae</taxon>
        <taxon>Glossina</taxon>
    </lineage>
</organism>
<name>A0A1B0C6G0_9MUSC</name>
<protein>
    <submittedName>
        <fullName evidence="1">Uncharacterized protein</fullName>
    </submittedName>
</protein>
<proteinExistence type="predicted"/>
<keyword evidence="2" id="KW-1185">Reference proteome</keyword>
<reference evidence="2" key="1">
    <citation type="submission" date="2015-01" db="EMBL/GenBank/DDBJ databases">
        <authorList>
            <person name="Aksoy S."/>
            <person name="Warren W."/>
            <person name="Wilson R.K."/>
        </authorList>
    </citation>
    <scope>NUCLEOTIDE SEQUENCE [LARGE SCALE GENOMIC DNA]</scope>
    <source>
        <strain evidence="2">IAEA</strain>
    </source>
</reference>
<dbReference type="Pfam" id="PF03690">
    <property type="entry name" value="MYG1_exonuc"/>
    <property type="match status" value="1"/>
</dbReference>
<dbReference type="AlphaFoldDB" id="A0A1B0C6G0"/>
<evidence type="ECO:0000313" key="1">
    <source>
        <dbReference type="EnsemblMetazoa" id="GPPI050425-PA"/>
    </source>
</evidence>